<keyword evidence="7 9" id="KW-0482">Metalloprotease</keyword>
<dbReference type="Proteomes" id="UP000231878">
    <property type="component" value="Unassembled WGS sequence"/>
</dbReference>
<evidence type="ECO:0000256" key="2">
    <source>
        <dbReference type="ARBA" id="ARBA00022670"/>
    </source>
</evidence>
<keyword evidence="5 9" id="KW-0862">Zinc</keyword>
<dbReference type="RefSeq" id="WP_004184811.1">
    <property type="nucleotide sequence ID" value="NZ_AP028074.1"/>
</dbReference>
<evidence type="ECO:0000256" key="8">
    <source>
        <dbReference type="ARBA" id="ARBA00023316"/>
    </source>
</evidence>
<dbReference type="PIRSF" id="PIRSF026671">
    <property type="entry name" value="AA_dipeptidase"/>
    <property type="match status" value="1"/>
</dbReference>
<keyword evidence="2 9" id="KW-0645">Protease</keyword>
<keyword evidence="3 9" id="KW-0479">Metal-binding</keyword>
<comment type="caution">
    <text evidence="11">The sequence shown here is derived from an EMBL/GenBank/DDBJ whole genome shotgun (WGS) entry which is preliminary data.</text>
</comment>
<evidence type="ECO:0000256" key="9">
    <source>
        <dbReference type="HAMAP-Rule" id="MF_01924"/>
    </source>
</evidence>
<dbReference type="GeneID" id="92976087"/>
<feature type="binding site" evidence="9">
    <location>
        <position position="106"/>
    </location>
    <ligand>
        <name>Zn(2+)</name>
        <dbReference type="ChEBI" id="CHEBI:29105"/>
        <note>catalytic</note>
    </ligand>
</feature>
<dbReference type="GO" id="GO:0006508">
    <property type="term" value="P:proteolysis"/>
    <property type="evidence" value="ECO:0007669"/>
    <property type="project" value="UniProtKB-KW"/>
</dbReference>
<evidence type="ECO:0000256" key="6">
    <source>
        <dbReference type="ARBA" id="ARBA00022997"/>
    </source>
</evidence>
<feature type="binding site" evidence="9">
    <location>
        <position position="166"/>
    </location>
    <ligand>
        <name>Zn(2+)</name>
        <dbReference type="ChEBI" id="CHEBI:29105"/>
        <note>catalytic</note>
    </ligand>
</feature>
<dbReference type="PANTHER" id="PTHR43126:SF1">
    <property type="entry name" value="D-ALANYL-D-ALANINE DIPEPTIDASE"/>
    <property type="match status" value="1"/>
</dbReference>
<evidence type="ECO:0000313" key="14">
    <source>
        <dbReference type="Proteomes" id="UP000231878"/>
    </source>
</evidence>
<keyword evidence="6 9" id="KW-0224">Dipeptidase</keyword>
<dbReference type="OMA" id="LFDCYRP"/>
<evidence type="ECO:0000256" key="4">
    <source>
        <dbReference type="ARBA" id="ARBA00022801"/>
    </source>
</evidence>
<keyword evidence="4 9" id="KW-0378">Hydrolase</keyword>
<evidence type="ECO:0000256" key="10">
    <source>
        <dbReference type="PIRNR" id="PIRNR026671"/>
    </source>
</evidence>
<evidence type="ECO:0000256" key="1">
    <source>
        <dbReference type="ARBA" id="ARBA00001362"/>
    </source>
</evidence>
<dbReference type="InterPro" id="IPR000755">
    <property type="entry name" value="A_A_dipeptidase"/>
</dbReference>
<comment type="cofactor">
    <cofactor evidence="9">
        <name>Zn(2+)</name>
        <dbReference type="ChEBI" id="CHEBI:29105"/>
    </cofactor>
    <text evidence="9">Binds 1 zinc ion per subunit.</text>
</comment>
<evidence type="ECO:0000256" key="3">
    <source>
        <dbReference type="ARBA" id="ARBA00022723"/>
    </source>
</evidence>
<protein>
    <recommendedName>
        <fullName evidence="9 10">D-alanyl-D-alanine dipeptidase</fullName>
        <shortName evidence="9 10">D-Ala-D-Ala dipeptidase</shortName>
        <ecNumber evidence="9 10">3.4.13.22</ecNumber>
    </recommendedName>
</protein>
<feature type="binding site" evidence="9">
    <location>
        <position position="99"/>
    </location>
    <ligand>
        <name>Zn(2+)</name>
        <dbReference type="ChEBI" id="CHEBI:29105"/>
        <note>catalytic</note>
    </ligand>
</feature>
<dbReference type="Gene3D" id="3.30.1380.10">
    <property type="match status" value="1"/>
</dbReference>
<dbReference type="OrthoDB" id="9801430at2"/>
<keyword evidence="8 10" id="KW-0961">Cell wall biogenesis/degradation</keyword>
<dbReference type="AlphaFoldDB" id="A0A069BCJ9"/>
<dbReference type="NCBIfam" id="NF007557">
    <property type="entry name" value="PRK10178.1"/>
    <property type="match status" value="1"/>
</dbReference>
<feature type="site" description="Transition state stabilizer" evidence="9">
    <location>
        <position position="72"/>
    </location>
</feature>
<dbReference type="EMBL" id="PHRB01000027">
    <property type="protein sequence ID" value="PJO63895.1"/>
    <property type="molecule type" value="Genomic_DNA"/>
</dbReference>
<accession>A0A069BCJ9</accession>
<dbReference type="GO" id="GO:0160237">
    <property type="term" value="F:D-Ala-D-Ala dipeptidase activity"/>
    <property type="evidence" value="ECO:0007669"/>
    <property type="project" value="UniProtKB-EC"/>
</dbReference>
<dbReference type="EC" id="3.4.13.22" evidence="9 10"/>
<comment type="similarity">
    <text evidence="9 10">Belongs to the peptidase M15D family.</text>
</comment>
<evidence type="ECO:0000313" key="12">
    <source>
        <dbReference type="EMBL" id="PJO63895.1"/>
    </source>
</evidence>
<comment type="function">
    <text evidence="9 10">Catalyzes hydrolysis of the D-alanyl-D-alanine dipeptide.</text>
</comment>
<dbReference type="EMBL" id="JQIM01000009">
    <property type="protein sequence ID" value="KGX11206.1"/>
    <property type="molecule type" value="Genomic_DNA"/>
</dbReference>
<gene>
    <name evidence="9 11" type="primary">ddpX</name>
    <name evidence="12" type="ORF">CWD88_23870</name>
    <name evidence="11" type="ORF">Y036_4039</name>
</gene>
<evidence type="ECO:0000256" key="5">
    <source>
        <dbReference type="ARBA" id="ARBA00022833"/>
    </source>
</evidence>
<dbReference type="HAMAP" id="MF_01924">
    <property type="entry name" value="A_A_dipeptidase"/>
    <property type="match status" value="1"/>
</dbReference>
<dbReference type="GO" id="GO:0008237">
    <property type="term" value="F:metallopeptidase activity"/>
    <property type="evidence" value="ECO:0007669"/>
    <property type="project" value="UniProtKB-KW"/>
</dbReference>
<comment type="catalytic activity">
    <reaction evidence="1 9 10">
        <text>D-alanyl-D-alanine + H2O = 2 D-alanine</text>
        <dbReference type="Rhea" id="RHEA:20661"/>
        <dbReference type="ChEBI" id="CHEBI:15377"/>
        <dbReference type="ChEBI" id="CHEBI:57416"/>
        <dbReference type="ChEBI" id="CHEBI:57822"/>
        <dbReference type="EC" id="3.4.13.22"/>
    </reaction>
</comment>
<dbReference type="SUPFAM" id="SSF55166">
    <property type="entry name" value="Hedgehog/DD-peptidase"/>
    <property type="match status" value="1"/>
</dbReference>
<name>A0A069BCJ9_BURPE</name>
<organism evidence="11 13">
    <name type="scientific">Burkholderia pseudomallei</name>
    <name type="common">Pseudomonas pseudomallei</name>
    <dbReference type="NCBI Taxonomy" id="28450"/>
    <lineage>
        <taxon>Bacteria</taxon>
        <taxon>Pseudomonadati</taxon>
        <taxon>Pseudomonadota</taxon>
        <taxon>Betaproteobacteria</taxon>
        <taxon>Burkholderiales</taxon>
        <taxon>Burkholderiaceae</taxon>
        <taxon>Burkholderia</taxon>
        <taxon>pseudomallei group</taxon>
    </lineage>
</organism>
<dbReference type="CDD" id="cd14840">
    <property type="entry name" value="D-Ala-D-Ala_dipeptidase_Aad"/>
    <property type="match status" value="1"/>
</dbReference>
<reference evidence="12 14" key="2">
    <citation type="submission" date="2017-11" db="EMBL/GenBank/DDBJ databases">
        <title>Molecular characterization of Burkholderia pseudomallei and closely related isolates from Vietnam.</title>
        <authorList>
            <person name="Ustinov D.V."/>
            <person name="Antonov A.S."/>
            <person name="Avdusheva E.F."/>
            <person name="Shpak I.M."/>
            <person name="Zakharova I.B."/>
            <person name="Thi L.A."/>
            <person name="Teteryatnikova N."/>
            <person name="Lopasteyskaya Y.A."/>
            <person name="Kuzyutina J.A."/>
            <person name="Ngo T.N."/>
            <person name="Victorov D.V."/>
        </authorList>
    </citation>
    <scope>NUCLEOTIDE SEQUENCE [LARGE SCALE GENOMIC DNA]</scope>
    <source>
        <strain evidence="12 14">V1512</strain>
    </source>
</reference>
<sequence length="189" mass="20999">MKTSAHRLVEIAPHTHGVDVDLVYATERNLTGQPIYRRAHCLLLEPAEAALRRAVAVAARSGLRLRIYDAYRPPRAQRILWDFLPDPNFVADLGRGSNHSRGTALDLTLVDANGDALDMGTGFDEMIAASNHFHDGLPEPVQRNRLLLLGVMHAAGFTHIASEWWHYELPGSRALPLIDEEAGGPWRLM</sequence>
<dbReference type="PANTHER" id="PTHR43126">
    <property type="entry name" value="D-ALANYL-D-ALANINE DIPEPTIDASE"/>
    <property type="match status" value="1"/>
</dbReference>
<dbReference type="Proteomes" id="UP000030475">
    <property type="component" value="Unassembled WGS sequence"/>
</dbReference>
<dbReference type="GO" id="GO:0071555">
    <property type="term" value="P:cell wall organization"/>
    <property type="evidence" value="ECO:0007669"/>
    <property type="project" value="UniProtKB-KW"/>
</dbReference>
<dbReference type="InterPro" id="IPR009045">
    <property type="entry name" value="Zn_M74/Hedgehog-like"/>
</dbReference>
<evidence type="ECO:0000313" key="11">
    <source>
        <dbReference type="EMBL" id="KGX11206.1"/>
    </source>
</evidence>
<evidence type="ECO:0000256" key="7">
    <source>
        <dbReference type="ARBA" id="ARBA00023049"/>
    </source>
</evidence>
<dbReference type="Pfam" id="PF01427">
    <property type="entry name" value="Peptidase_M15"/>
    <property type="match status" value="1"/>
</dbReference>
<feature type="active site" description="Proton donor/acceptor" evidence="9">
    <location>
        <position position="163"/>
    </location>
</feature>
<proteinExistence type="inferred from homology"/>
<dbReference type="GO" id="GO:0008270">
    <property type="term" value="F:zinc ion binding"/>
    <property type="evidence" value="ECO:0007669"/>
    <property type="project" value="UniProtKB-UniRule"/>
</dbReference>
<evidence type="ECO:0000313" key="13">
    <source>
        <dbReference type="Proteomes" id="UP000030475"/>
    </source>
</evidence>
<reference evidence="11 13" key="1">
    <citation type="submission" date="2014-08" db="EMBL/GenBank/DDBJ databases">
        <authorList>
            <person name="Bunnell A."/>
            <person name="Chain P.S."/>
            <person name="Chertkov O."/>
            <person name="Currie B.J."/>
            <person name="Daligault H.E."/>
            <person name="Davenport K.W."/>
            <person name="Davis C."/>
            <person name="Gleasner C.D."/>
            <person name="Johnson S.L."/>
            <person name="Kaestli M."/>
            <person name="Koren S."/>
            <person name="Kunde Y.A."/>
            <person name="Mayo M."/>
            <person name="McMurry K.K."/>
            <person name="Price E.P."/>
            <person name="Reitenga K.G."/>
            <person name="Robison R."/>
            <person name="Rosovitz M.J."/>
            <person name="Sarovich D.S."/>
            <person name="Teshima H."/>
        </authorList>
    </citation>
    <scope>NUCLEOTIDE SEQUENCE [LARGE SCALE GENOMIC DNA]</scope>
    <source>
        <strain evidence="11 13">MSHR44</strain>
    </source>
</reference>